<name>B4JU29_DROGR</name>
<dbReference type="InParanoid" id="B4JU29"/>
<accession>B4JU29</accession>
<dbReference type="EMBL" id="CH916374">
    <property type="protein sequence ID" value="EDV90999.1"/>
    <property type="molecule type" value="Genomic_DNA"/>
</dbReference>
<dbReference type="AlphaFoldDB" id="B4JU29"/>
<dbReference type="Proteomes" id="UP000001070">
    <property type="component" value="Unassembled WGS sequence"/>
</dbReference>
<evidence type="ECO:0000313" key="2">
    <source>
        <dbReference type="EMBL" id="EDV90999.1"/>
    </source>
</evidence>
<protein>
    <submittedName>
        <fullName evidence="2">GH16840</fullName>
    </submittedName>
</protein>
<dbReference type="Pfam" id="PF15998">
    <property type="entry name" value="DUF4773"/>
    <property type="match status" value="1"/>
</dbReference>
<organism evidence="3">
    <name type="scientific">Drosophila grimshawi</name>
    <name type="common">Hawaiian fruit fly</name>
    <name type="synonym">Idiomyia grimshawi</name>
    <dbReference type="NCBI Taxonomy" id="7222"/>
    <lineage>
        <taxon>Eukaryota</taxon>
        <taxon>Metazoa</taxon>
        <taxon>Ecdysozoa</taxon>
        <taxon>Arthropoda</taxon>
        <taxon>Hexapoda</taxon>
        <taxon>Insecta</taxon>
        <taxon>Pterygota</taxon>
        <taxon>Neoptera</taxon>
        <taxon>Endopterygota</taxon>
        <taxon>Diptera</taxon>
        <taxon>Brachycera</taxon>
        <taxon>Muscomorpha</taxon>
        <taxon>Ephydroidea</taxon>
        <taxon>Drosophilidae</taxon>
        <taxon>Drosophila</taxon>
        <taxon>Hawaiian Drosophila</taxon>
    </lineage>
</organism>
<keyword evidence="3" id="KW-1185">Reference proteome</keyword>
<sequence>MFSSGFAQNNFGNPVGDPISYKSACNCTNALRCTCCLNAIFKIKDTPKMLCTVYDLSEIRPSVDVELAINNKTILTFTLNRQSSRTFCLPVISKTTPMAMCIKNSEMQLESANRMCPSFHSIYSENQLLAFDFPCFKLLSNSITPVQMLPNVDVVDFDVGVGVVGGGGGGTSLTIALHMTILTPARKSVR</sequence>
<feature type="domain" description="DUF4773" evidence="1">
    <location>
        <begin position="25"/>
        <end position="139"/>
    </location>
</feature>
<evidence type="ECO:0000313" key="3">
    <source>
        <dbReference type="Proteomes" id="UP000001070"/>
    </source>
</evidence>
<gene>
    <name evidence="2" type="primary">Dgri\GH16840</name>
    <name evidence="2" type="ORF">Dgri_GH16840</name>
</gene>
<dbReference type="PhylomeDB" id="B4JU29"/>
<dbReference type="OMA" id="IALHMTI"/>
<evidence type="ECO:0000259" key="1">
    <source>
        <dbReference type="Pfam" id="PF15998"/>
    </source>
</evidence>
<dbReference type="HOGENOM" id="CLU_1429388_0_0_1"/>
<reference evidence="2 3" key="1">
    <citation type="journal article" date="2007" name="Nature">
        <title>Evolution of genes and genomes on the Drosophila phylogeny.</title>
        <authorList>
            <consortium name="Drosophila 12 Genomes Consortium"/>
            <person name="Clark A.G."/>
            <person name="Eisen M.B."/>
            <person name="Smith D.R."/>
            <person name="Bergman C.M."/>
            <person name="Oliver B."/>
            <person name="Markow T.A."/>
            <person name="Kaufman T.C."/>
            <person name="Kellis M."/>
            <person name="Gelbart W."/>
            <person name="Iyer V.N."/>
            <person name="Pollard D.A."/>
            <person name="Sackton T.B."/>
            <person name="Larracuente A.M."/>
            <person name="Singh N.D."/>
            <person name="Abad J.P."/>
            <person name="Abt D.N."/>
            <person name="Adryan B."/>
            <person name="Aguade M."/>
            <person name="Akashi H."/>
            <person name="Anderson W.W."/>
            <person name="Aquadro C.F."/>
            <person name="Ardell D.H."/>
            <person name="Arguello R."/>
            <person name="Artieri C.G."/>
            <person name="Barbash D.A."/>
            <person name="Barker D."/>
            <person name="Barsanti P."/>
            <person name="Batterham P."/>
            <person name="Batzoglou S."/>
            <person name="Begun D."/>
            <person name="Bhutkar A."/>
            <person name="Blanco E."/>
            <person name="Bosak S.A."/>
            <person name="Bradley R.K."/>
            <person name="Brand A.D."/>
            <person name="Brent M.R."/>
            <person name="Brooks A.N."/>
            <person name="Brown R.H."/>
            <person name="Butlin R.K."/>
            <person name="Caggese C."/>
            <person name="Calvi B.R."/>
            <person name="Bernardo de Carvalho A."/>
            <person name="Caspi A."/>
            <person name="Castrezana S."/>
            <person name="Celniker S.E."/>
            <person name="Chang J.L."/>
            <person name="Chapple C."/>
            <person name="Chatterji S."/>
            <person name="Chinwalla A."/>
            <person name="Civetta A."/>
            <person name="Clifton S.W."/>
            <person name="Comeron J.M."/>
            <person name="Costello J.C."/>
            <person name="Coyne J.A."/>
            <person name="Daub J."/>
            <person name="David R.G."/>
            <person name="Delcher A.L."/>
            <person name="Delehaunty K."/>
            <person name="Do C.B."/>
            <person name="Ebling H."/>
            <person name="Edwards K."/>
            <person name="Eickbush T."/>
            <person name="Evans J.D."/>
            <person name="Filipski A."/>
            <person name="Findeiss S."/>
            <person name="Freyhult E."/>
            <person name="Fulton L."/>
            <person name="Fulton R."/>
            <person name="Garcia A.C."/>
            <person name="Gardiner A."/>
            <person name="Garfield D.A."/>
            <person name="Garvin B.E."/>
            <person name="Gibson G."/>
            <person name="Gilbert D."/>
            <person name="Gnerre S."/>
            <person name="Godfrey J."/>
            <person name="Good R."/>
            <person name="Gotea V."/>
            <person name="Gravely B."/>
            <person name="Greenberg A.J."/>
            <person name="Griffiths-Jones S."/>
            <person name="Gross S."/>
            <person name="Guigo R."/>
            <person name="Gustafson E.A."/>
            <person name="Haerty W."/>
            <person name="Hahn M.W."/>
            <person name="Halligan D.L."/>
            <person name="Halpern A.L."/>
            <person name="Halter G.M."/>
            <person name="Han M.V."/>
            <person name="Heger A."/>
            <person name="Hillier L."/>
            <person name="Hinrichs A.S."/>
            <person name="Holmes I."/>
            <person name="Hoskins R.A."/>
            <person name="Hubisz M.J."/>
            <person name="Hultmark D."/>
            <person name="Huntley M.A."/>
            <person name="Jaffe D.B."/>
            <person name="Jagadeeshan S."/>
            <person name="Jeck W.R."/>
            <person name="Johnson J."/>
            <person name="Jones C.D."/>
            <person name="Jordan W.C."/>
            <person name="Karpen G.H."/>
            <person name="Kataoka E."/>
            <person name="Keightley P.D."/>
            <person name="Kheradpour P."/>
            <person name="Kirkness E.F."/>
            <person name="Koerich L.B."/>
            <person name="Kristiansen K."/>
            <person name="Kudrna D."/>
            <person name="Kulathinal R.J."/>
            <person name="Kumar S."/>
            <person name="Kwok R."/>
            <person name="Lander E."/>
            <person name="Langley C.H."/>
            <person name="Lapoint R."/>
            <person name="Lazzaro B.P."/>
            <person name="Lee S.J."/>
            <person name="Levesque L."/>
            <person name="Li R."/>
            <person name="Lin C.F."/>
            <person name="Lin M.F."/>
            <person name="Lindblad-Toh K."/>
            <person name="Llopart A."/>
            <person name="Long M."/>
            <person name="Low L."/>
            <person name="Lozovsky E."/>
            <person name="Lu J."/>
            <person name="Luo M."/>
            <person name="Machado C.A."/>
            <person name="Makalowski W."/>
            <person name="Marzo M."/>
            <person name="Matsuda M."/>
            <person name="Matzkin L."/>
            <person name="McAllister B."/>
            <person name="McBride C.S."/>
            <person name="McKernan B."/>
            <person name="McKernan K."/>
            <person name="Mendez-Lago M."/>
            <person name="Minx P."/>
            <person name="Mollenhauer M.U."/>
            <person name="Montooth K."/>
            <person name="Mount S.M."/>
            <person name="Mu X."/>
            <person name="Myers E."/>
            <person name="Negre B."/>
            <person name="Newfeld S."/>
            <person name="Nielsen R."/>
            <person name="Noor M.A."/>
            <person name="O'Grady P."/>
            <person name="Pachter L."/>
            <person name="Papaceit M."/>
            <person name="Parisi M.J."/>
            <person name="Parisi M."/>
            <person name="Parts L."/>
            <person name="Pedersen J.S."/>
            <person name="Pesole G."/>
            <person name="Phillippy A.M."/>
            <person name="Ponting C.P."/>
            <person name="Pop M."/>
            <person name="Porcelli D."/>
            <person name="Powell J.R."/>
            <person name="Prohaska S."/>
            <person name="Pruitt K."/>
            <person name="Puig M."/>
            <person name="Quesneville H."/>
            <person name="Ram K.R."/>
            <person name="Rand D."/>
            <person name="Rasmussen M.D."/>
            <person name="Reed L.K."/>
            <person name="Reenan R."/>
            <person name="Reily A."/>
            <person name="Remington K.A."/>
            <person name="Rieger T.T."/>
            <person name="Ritchie M.G."/>
            <person name="Robin C."/>
            <person name="Rogers Y.H."/>
            <person name="Rohde C."/>
            <person name="Rozas J."/>
            <person name="Rubenfield M.J."/>
            <person name="Ruiz A."/>
            <person name="Russo S."/>
            <person name="Salzberg S.L."/>
            <person name="Sanchez-Gracia A."/>
            <person name="Saranga D.J."/>
            <person name="Sato H."/>
            <person name="Schaeffer S.W."/>
            <person name="Schatz M.C."/>
            <person name="Schlenke T."/>
            <person name="Schwartz R."/>
            <person name="Segarra C."/>
            <person name="Singh R.S."/>
            <person name="Sirot L."/>
            <person name="Sirota M."/>
            <person name="Sisneros N.B."/>
            <person name="Smith C.D."/>
            <person name="Smith T.F."/>
            <person name="Spieth J."/>
            <person name="Stage D.E."/>
            <person name="Stark A."/>
            <person name="Stephan W."/>
            <person name="Strausberg R.L."/>
            <person name="Strempel S."/>
            <person name="Sturgill D."/>
            <person name="Sutton G."/>
            <person name="Sutton G.G."/>
            <person name="Tao W."/>
            <person name="Teichmann S."/>
            <person name="Tobari Y.N."/>
            <person name="Tomimura Y."/>
            <person name="Tsolas J.M."/>
            <person name="Valente V.L."/>
            <person name="Venter E."/>
            <person name="Venter J.C."/>
            <person name="Vicario S."/>
            <person name="Vieira F.G."/>
            <person name="Vilella A.J."/>
            <person name="Villasante A."/>
            <person name="Walenz B."/>
            <person name="Wang J."/>
            <person name="Wasserman M."/>
            <person name="Watts T."/>
            <person name="Wilson D."/>
            <person name="Wilson R.K."/>
            <person name="Wing R.A."/>
            <person name="Wolfner M.F."/>
            <person name="Wong A."/>
            <person name="Wong G.K."/>
            <person name="Wu C.I."/>
            <person name="Wu G."/>
            <person name="Yamamoto D."/>
            <person name="Yang H.P."/>
            <person name="Yang S.P."/>
            <person name="Yorke J.A."/>
            <person name="Yoshida K."/>
            <person name="Zdobnov E."/>
            <person name="Zhang P."/>
            <person name="Zhang Y."/>
            <person name="Zimin A.V."/>
            <person name="Baldwin J."/>
            <person name="Abdouelleil A."/>
            <person name="Abdulkadir J."/>
            <person name="Abebe A."/>
            <person name="Abera B."/>
            <person name="Abreu J."/>
            <person name="Acer S.C."/>
            <person name="Aftuck L."/>
            <person name="Alexander A."/>
            <person name="An P."/>
            <person name="Anderson E."/>
            <person name="Anderson S."/>
            <person name="Arachi H."/>
            <person name="Azer M."/>
            <person name="Bachantsang P."/>
            <person name="Barry A."/>
            <person name="Bayul T."/>
            <person name="Berlin A."/>
            <person name="Bessette D."/>
            <person name="Bloom T."/>
            <person name="Blye J."/>
            <person name="Boguslavskiy L."/>
            <person name="Bonnet C."/>
            <person name="Boukhgalter B."/>
            <person name="Bourzgui I."/>
            <person name="Brown A."/>
            <person name="Cahill P."/>
            <person name="Channer S."/>
            <person name="Cheshatsang Y."/>
            <person name="Chuda L."/>
            <person name="Citroen M."/>
            <person name="Collymore A."/>
            <person name="Cooke P."/>
            <person name="Costello M."/>
            <person name="D'Aco K."/>
            <person name="Daza R."/>
            <person name="De Haan G."/>
            <person name="DeGray S."/>
            <person name="DeMaso C."/>
            <person name="Dhargay N."/>
            <person name="Dooley K."/>
            <person name="Dooley E."/>
            <person name="Doricent M."/>
            <person name="Dorje P."/>
            <person name="Dorjee K."/>
            <person name="Dupes A."/>
            <person name="Elong R."/>
            <person name="Falk J."/>
            <person name="Farina A."/>
            <person name="Faro S."/>
            <person name="Ferguson D."/>
            <person name="Fisher S."/>
            <person name="Foley C.D."/>
            <person name="Franke A."/>
            <person name="Friedrich D."/>
            <person name="Gadbois L."/>
            <person name="Gearin G."/>
            <person name="Gearin C.R."/>
            <person name="Giannoukos G."/>
            <person name="Goode T."/>
            <person name="Graham J."/>
            <person name="Grandbois E."/>
            <person name="Grewal S."/>
            <person name="Gyaltsen K."/>
            <person name="Hafez N."/>
            <person name="Hagos B."/>
            <person name="Hall J."/>
            <person name="Henson C."/>
            <person name="Hollinger A."/>
            <person name="Honan T."/>
            <person name="Huard M.D."/>
            <person name="Hughes L."/>
            <person name="Hurhula B."/>
            <person name="Husby M.E."/>
            <person name="Kamat A."/>
            <person name="Kanga B."/>
            <person name="Kashin S."/>
            <person name="Khazanovich D."/>
            <person name="Kisner P."/>
            <person name="Lance K."/>
            <person name="Lara M."/>
            <person name="Lee W."/>
            <person name="Lennon N."/>
            <person name="Letendre F."/>
            <person name="LeVine R."/>
            <person name="Lipovsky A."/>
            <person name="Liu X."/>
            <person name="Liu J."/>
            <person name="Liu S."/>
            <person name="Lokyitsang T."/>
            <person name="Lokyitsang Y."/>
            <person name="Lubonja R."/>
            <person name="Lui A."/>
            <person name="MacDonald P."/>
            <person name="Magnisalis V."/>
            <person name="Maru K."/>
            <person name="Matthews C."/>
            <person name="McCusker W."/>
            <person name="McDonough S."/>
            <person name="Mehta T."/>
            <person name="Meldrim J."/>
            <person name="Meneus L."/>
            <person name="Mihai O."/>
            <person name="Mihalev A."/>
            <person name="Mihova T."/>
            <person name="Mittelman R."/>
            <person name="Mlenga V."/>
            <person name="Montmayeur A."/>
            <person name="Mulrain L."/>
            <person name="Navidi A."/>
            <person name="Naylor J."/>
            <person name="Negash T."/>
            <person name="Nguyen T."/>
            <person name="Nguyen N."/>
            <person name="Nicol R."/>
            <person name="Norbu C."/>
            <person name="Norbu N."/>
            <person name="Novod N."/>
            <person name="O'Neill B."/>
            <person name="Osman S."/>
            <person name="Markiewicz E."/>
            <person name="Oyono O.L."/>
            <person name="Patti C."/>
            <person name="Phunkhang P."/>
            <person name="Pierre F."/>
            <person name="Priest M."/>
            <person name="Raghuraman S."/>
            <person name="Rege F."/>
            <person name="Reyes R."/>
            <person name="Rise C."/>
            <person name="Rogov P."/>
            <person name="Ross K."/>
            <person name="Ryan E."/>
            <person name="Settipalli S."/>
            <person name="Shea T."/>
            <person name="Sherpa N."/>
            <person name="Shi L."/>
            <person name="Shih D."/>
            <person name="Sparrow T."/>
            <person name="Spaulding J."/>
            <person name="Stalker J."/>
            <person name="Stange-Thomann N."/>
            <person name="Stavropoulos S."/>
            <person name="Stone C."/>
            <person name="Strader C."/>
            <person name="Tesfaye S."/>
            <person name="Thomson T."/>
            <person name="Thoulutsang Y."/>
            <person name="Thoulutsang D."/>
            <person name="Topham K."/>
            <person name="Topping I."/>
            <person name="Tsamla T."/>
            <person name="Vassiliev H."/>
            <person name="Vo A."/>
            <person name="Wangchuk T."/>
            <person name="Wangdi T."/>
            <person name="Weiand M."/>
            <person name="Wilkinson J."/>
            <person name="Wilson A."/>
            <person name="Yadav S."/>
            <person name="Young G."/>
            <person name="Yu Q."/>
            <person name="Zembek L."/>
            <person name="Zhong D."/>
            <person name="Zimmer A."/>
            <person name="Zwirko Z."/>
            <person name="Jaffe D.B."/>
            <person name="Alvarez P."/>
            <person name="Brockman W."/>
            <person name="Butler J."/>
            <person name="Chin C."/>
            <person name="Gnerre S."/>
            <person name="Grabherr M."/>
            <person name="Kleber M."/>
            <person name="Mauceli E."/>
            <person name="MacCallum I."/>
        </authorList>
    </citation>
    <scope>NUCLEOTIDE SEQUENCE [LARGE SCALE GENOMIC DNA]</scope>
    <source>
        <strain evidence="3">Tucson 15287-2541.00</strain>
    </source>
</reference>
<dbReference type="InterPro" id="IPR031941">
    <property type="entry name" value="DUF4773"/>
</dbReference>
<proteinExistence type="predicted"/>